<protein>
    <submittedName>
        <fullName evidence="1">Uncharacterized protein</fullName>
    </submittedName>
</protein>
<dbReference type="GO" id="GO:0006260">
    <property type="term" value="P:DNA replication"/>
    <property type="evidence" value="ECO:0007669"/>
    <property type="project" value="InterPro"/>
</dbReference>
<sequence length="97" mass="11159">MIKSSVGGNEGKSKFFDQEKRLERTWNNSNWGKQGIISPVDGDMKIIDIELEKKMTKLEHENKLMKNALYELSRMENNDYAAWVIKVLFGEVAHGAK</sequence>
<dbReference type="PIRSF" id="PIRSF004177">
    <property type="entry name" value="gp1_phi29"/>
    <property type="match status" value="1"/>
</dbReference>
<dbReference type="SMR" id="A0A889IMX9"/>
<dbReference type="GO" id="GO:0016032">
    <property type="term" value="P:viral process"/>
    <property type="evidence" value="ECO:0007669"/>
    <property type="project" value="InterPro"/>
</dbReference>
<dbReference type="InterPro" id="IPR016408">
    <property type="entry name" value="Phage_phi-29_Gp1"/>
</dbReference>
<reference evidence="1" key="1">
    <citation type="submission" date="2021-01" db="EMBL/GenBank/DDBJ databases">
        <authorList>
            <person name="Bauer P.J."/>
            <person name="Dasari S."/>
            <person name="Whiting K."/>
            <person name="Temple L."/>
        </authorList>
    </citation>
    <scope>NUCLEOTIDE SEQUENCE</scope>
</reference>
<accession>A0A889IMX9</accession>
<evidence type="ECO:0000313" key="1">
    <source>
        <dbReference type="EMBL" id="QRD99283.1"/>
    </source>
</evidence>
<proteinExistence type="predicted"/>
<evidence type="ECO:0000313" key="2">
    <source>
        <dbReference type="Proteomes" id="UP000628884"/>
    </source>
</evidence>
<dbReference type="GO" id="GO:0016020">
    <property type="term" value="C:membrane"/>
    <property type="evidence" value="ECO:0007669"/>
    <property type="project" value="InterPro"/>
</dbReference>
<gene>
    <name evidence="1" type="ORF">WHITING18_4</name>
</gene>
<dbReference type="Proteomes" id="UP000628884">
    <property type="component" value="Segment"/>
</dbReference>
<dbReference type="EMBL" id="MW477480">
    <property type="protein sequence ID" value="QRD99283.1"/>
    <property type="molecule type" value="Genomic_DNA"/>
</dbReference>
<organism evidence="1 2">
    <name type="scientific">Bacillus phage Whiting18</name>
    <dbReference type="NCBI Taxonomy" id="2803381"/>
    <lineage>
        <taxon>Viruses</taxon>
        <taxon>Duplodnaviria</taxon>
        <taxon>Heunggongvirae</taxon>
        <taxon>Uroviricota</taxon>
        <taxon>Caudoviricetes</taxon>
        <taxon>Salasmaviridae</taxon>
        <taxon>Picovirinae</taxon>
        <taxon>Salasvirus</taxon>
        <taxon>Salasvirus PZA</taxon>
    </lineage>
</organism>
<name>A0A889IMX9_9CAUD</name>